<protein>
    <submittedName>
        <fullName evidence="2">Aspartyl/asparaginy/proline hydroxylase</fullName>
    </submittedName>
</protein>
<accession>A0A6J7WN52</accession>
<evidence type="ECO:0000259" key="1">
    <source>
        <dbReference type="Pfam" id="PF05118"/>
    </source>
</evidence>
<gene>
    <name evidence="2" type="ORF">UFOVP204_4</name>
</gene>
<dbReference type="Pfam" id="PF05118">
    <property type="entry name" value="Asp_Arg_Hydrox"/>
    <property type="match status" value="1"/>
</dbReference>
<sequence length="194" mass="23079">MNTQEVSKSTEWQIHENINKFDIDNIVKDVISFKDQWYLDESRQNGTPTHKDTQMYQVRFLSYDWEPGIDPEPIDVNHFSNDLAKKEFDQMCKYLEDFYNSKVVRVEIINMKPNSNIPPHVDSSTMLYLARRVHVPLVSNKNVFFTVFNKTINMEVGKWYEINNYLPHSVKNNSDQDRIHAIIDLLPNKYFKEQ</sequence>
<name>A0A6J7WN52_9CAUD</name>
<dbReference type="InterPro" id="IPR027443">
    <property type="entry name" value="IPNS-like_sf"/>
</dbReference>
<dbReference type="Gene3D" id="2.60.120.330">
    <property type="entry name" value="B-lactam Antibiotic, Isopenicillin N Synthase, Chain"/>
    <property type="match status" value="1"/>
</dbReference>
<reference evidence="2" key="1">
    <citation type="submission" date="2020-05" db="EMBL/GenBank/DDBJ databases">
        <authorList>
            <person name="Chiriac C."/>
            <person name="Salcher M."/>
            <person name="Ghai R."/>
            <person name="Kavagutti S V."/>
        </authorList>
    </citation>
    <scope>NUCLEOTIDE SEQUENCE</scope>
</reference>
<dbReference type="EMBL" id="LR798257">
    <property type="protein sequence ID" value="CAB5218122.1"/>
    <property type="molecule type" value="Genomic_DNA"/>
</dbReference>
<dbReference type="InterPro" id="IPR007803">
    <property type="entry name" value="Asp/Arg/Pro-Hydrxlase"/>
</dbReference>
<proteinExistence type="predicted"/>
<dbReference type="SUPFAM" id="SSF51197">
    <property type="entry name" value="Clavaminate synthase-like"/>
    <property type="match status" value="1"/>
</dbReference>
<organism evidence="2">
    <name type="scientific">uncultured Caudovirales phage</name>
    <dbReference type="NCBI Taxonomy" id="2100421"/>
    <lineage>
        <taxon>Viruses</taxon>
        <taxon>Duplodnaviria</taxon>
        <taxon>Heunggongvirae</taxon>
        <taxon>Uroviricota</taxon>
        <taxon>Caudoviricetes</taxon>
        <taxon>Peduoviridae</taxon>
        <taxon>Maltschvirus</taxon>
        <taxon>Maltschvirus maltsch</taxon>
    </lineage>
</organism>
<evidence type="ECO:0000313" key="2">
    <source>
        <dbReference type="EMBL" id="CAB5218122.1"/>
    </source>
</evidence>
<feature type="domain" description="Aspartyl/asparaginy/proline hydroxylase" evidence="1">
    <location>
        <begin position="83"/>
        <end position="185"/>
    </location>
</feature>